<keyword evidence="3 5" id="KW-1133">Transmembrane helix</keyword>
<evidence type="ECO:0000259" key="6">
    <source>
        <dbReference type="PROSITE" id="PS50262"/>
    </source>
</evidence>
<feature type="transmembrane region" description="Helical" evidence="5">
    <location>
        <begin position="45"/>
        <end position="67"/>
    </location>
</feature>
<dbReference type="PANTHER" id="PTHR46641:SF2">
    <property type="entry name" value="FMRFAMIDE RECEPTOR"/>
    <property type="match status" value="1"/>
</dbReference>
<dbReference type="GO" id="GO:0004930">
    <property type="term" value="F:G protein-coupled receptor activity"/>
    <property type="evidence" value="ECO:0007669"/>
    <property type="project" value="InterPro"/>
</dbReference>
<evidence type="ECO:0000256" key="2">
    <source>
        <dbReference type="ARBA" id="ARBA00022692"/>
    </source>
</evidence>
<accession>A0A814YAY2</accession>
<comment type="subcellular location">
    <subcellularLocation>
        <location evidence="1">Membrane</location>
    </subcellularLocation>
</comment>
<dbReference type="EMBL" id="CAJNOR010001961">
    <property type="protein sequence ID" value="CAF1226772.1"/>
    <property type="molecule type" value="Genomic_DNA"/>
</dbReference>
<feature type="transmembrane region" description="Helical" evidence="5">
    <location>
        <begin position="87"/>
        <end position="105"/>
    </location>
</feature>
<sequence>MSLLISIPYYMTIYIGILLYAFGCLGNLINIAVLFSKRNNPCTFLLIYASIIDCFVLNIGLLPRIQAVGFNTDSTLMNLPWCKIRSYGLRVTSLTSIHIVSLMSIERFFVSCRTAHWRDMSNLKWIRCVAFLITFIFVFESLPFLILTEILRSATSISCTPMYNAIFARYASFFGIPAFYGVIPLSIMIIMSILIYYKLRTRTHLRKAQRSLTLIILVRILIVLVSCGPYAVYFIYSAIVMLTVSGKSSERIAIENCILGVVSIFLYVTYSPSFFIYYSVSSSYRKQVSDVLRYVYKRRQNTIQPA</sequence>
<feature type="transmembrane region" description="Helical" evidence="5">
    <location>
        <begin position="216"/>
        <end position="238"/>
    </location>
</feature>
<keyword evidence="8" id="KW-1185">Reference proteome</keyword>
<dbReference type="PANTHER" id="PTHR46641">
    <property type="entry name" value="FMRFAMIDE RECEPTOR-RELATED"/>
    <property type="match status" value="1"/>
</dbReference>
<dbReference type="PROSITE" id="PS50262">
    <property type="entry name" value="G_PROTEIN_RECEP_F1_2"/>
    <property type="match status" value="1"/>
</dbReference>
<protein>
    <recommendedName>
        <fullName evidence="6">G-protein coupled receptors family 1 profile domain-containing protein</fullName>
    </recommendedName>
</protein>
<reference evidence="7" key="1">
    <citation type="submission" date="2021-02" db="EMBL/GenBank/DDBJ databases">
        <authorList>
            <person name="Nowell W R."/>
        </authorList>
    </citation>
    <scope>NUCLEOTIDE SEQUENCE</scope>
</reference>
<dbReference type="Gene3D" id="1.20.1070.10">
    <property type="entry name" value="Rhodopsin 7-helix transmembrane proteins"/>
    <property type="match status" value="1"/>
</dbReference>
<comment type="caution">
    <text evidence="7">The sequence shown here is derived from an EMBL/GenBank/DDBJ whole genome shotgun (WGS) entry which is preliminary data.</text>
</comment>
<gene>
    <name evidence="7" type="ORF">XAT740_LOCUS25004</name>
</gene>
<dbReference type="InterPro" id="IPR052954">
    <property type="entry name" value="GPCR-Ligand_Int"/>
</dbReference>
<keyword evidence="2 5" id="KW-0812">Transmembrane</keyword>
<feature type="transmembrane region" description="Helical" evidence="5">
    <location>
        <begin position="258"/>
        <end position="280"/>
    </location>
</feature>
<evidence type="ECO:0000256" key="1">
    <source>
        <dbReference type="ARBA" id="ARBA00004370"/>
    </source>
</evidence>
<dbReference type="Pfam" id="PF00001">
    <property type="entry name" value="7tm_1"/>
    <property type="match status" value="1"/>
</dbReference>
<keyword evidence="4 5" id="KW-0472">Membrane</keyword>
<dbReference type="GO" id="GO:0016020">
    <property type="term" value="C:membrane"/>
    <property type="evidence" value="ECO:0007669"/>
    <property type="project" value="UniProtKB-SubCell"/>
</dbReference>
<proteinExistence type="predicted"/>
<evidence type="ECO:0000256" key="3">
    <source>
        <dbReference type="ARBA" id="ARBA00022989"/>
    </source>
</evidence>
<organism evidence="7 8">
    <name type="scientific">Adineta ricciae</name>
    <name type="common">Rotifer</name>
    <dbReference type="NCBI Taxonomy" id="249248"/>
    <lineage>
        <taxon>Eukaryota</taxon>
        <taxon>Metazoa</taxon>
        <taxon>Spiralia</taxon>
        <taxon>Gnathifera</taxon>
        <taxon>Rotifera</taxon>
        <taxon>Eurotatoria</taxon>
        <taxon>Bdelloidea</taxon>
        <taxon>Adinetida</taxon>
        <taxon>Adinetidae</taxon>
        <taxon>Adineta</taxon>
    </lineage>
</organism>
<name>A0A814YAY2_ADIRI</name>
<evidence type="ECO:0000256" key="4">
    <source>
        <dbReference type="ARBA" id="ARBA00023136"/>
    </source>
</evidence>
<dbReference type="Proteomes" id="UP000663828">
    <property type="component" value="Unassembled WGS sequence"/>
</dbReference>
<evidence type="ECO:0000256" key="5">
    <source>
        <dbReference type="SAM" id="Phobius"/>
    </source>
</evidence>
<dbReference type="AlphaFoldDB" id="A0A814YAY2"/>
<evidence type="ECO:0000313" key="8">
    <source>
        <dbReference type="Proteomes" id="UP000663828"/>
    </source>
</evidence>
<dbReference type="InterPro" id="IPR017452">
    <property type="entry name" value="GPCR_Rhodpsn_7TM"/>
</dbReference>
<dbReference type="InterPro" id="IPR000276">
    <property type="entry name" value="GPCR_Rhodpsn"/>
</dbReference>
<feature type="transmembrane region" description="Helical" evidence="5">
    <location>
        <begin position="167"/>
        <end position="196"/>
    </location>
</feature>
<dbReference type="SUPFAM" id="SSF81321">
    <property type="entry name" value="Family A G protein-coupled receptor-like"/>
    <property type="match status" value="1"/>
</dbReference>
<feature type="transmembrane region" description="Helical" evidence="5">
    <location>
        <begin position="12"/>
        <end position="33"/>
    </location>
</feature>
<evidence type="ECO:0000313" key="7">
    <source>
        <dbReference type="EMBL" id="CAF1226772.1"/>
    </source>
</evidence>
<feature type="domain" description="G-protein coupled receptors family 1 profile" evidence="6">
    <location>
        <begin position="26"/>
        <end position="277"/>
    </location>
</feature>
<feature type="transmembrane region" description="Helical" evidence="5">
    <location>
        <begin position="125"/>
        <end position="147"/>
    </location>
</feature>